<proteinExistence type="predicted"/>
<gene>
    <name evidence="1" type="ORF">CJJ18_06010</name>
</gene>
<dbReference type="EMBL" id="CP022932">
    <property type="protein sequence ID" value="ASV33643.1"/>
    <property type="molecule type" value="Genomic_DNA"/>
</dbReference>
<evidence type="ECO:0000313" key="1">
    <source>
        <dbReference type="EMBL" id="ASV33643.1"/>
    </source>
</evidence>
<dbReference type="Proteomes" id="UP000792865">
    <property type="component" value="Chromosome"/>
</dbReference>
<dbReference type="RefSeq" id="WP_095034334.1">
    <property type="nucleotide sequence ID" value="NZ_CADIJJ010000017.1"/>
</dbReference>
<reference evidence="1" key="1">
    <citation type="submission" date="2017-08" db="EMBL/GenBank/DDBJ databases">
        <title>Genome sequence of Candidatus Hamiltonella defensa from Acyrthosiphon pisum strain MI47.</title>
        <authorList>
            <person name="Patel V.A."/>
            <person name="Chevignon G."/>
            <person name="Russell J.A."/>
            <person name="Oliver K.M."/>
        </authorList>
    </citation>
    <scope>NUCLEOTIDE SEQUENCE</scope>
    <source>
        <strain evidence="1">MI47</strain>
    </source>
</reference>
<protein>
    <submittedName>
        <fullName evidence="1">Uncharacterized protein</fullName>
    </submittedName>
</protein>
<evidence type="ECO:0000313" key="2">
    <source>
        <dbReference type="Proteomes" id="UP000792865"/>
    </source>
</evidence>
<organism evidence="1 2">
    <name type="scientific">Candidatus Williamhamiltonella defendens</name>
    <dbReference type="NCBI Taxonomy" id="138072"/>
    <lineage>
        <taxon>Bacteria</taxon>
        <taxon>Pseudomonadati</taxon>
        <taxon>Pseudomonadota</taxon>
        <taxon>Gammaproteobacteria</taxon>
        <taxon>Enterobacterales</taxon>
        <taxon>Enterobacteriaceae</taxon>
        <taxon>aphid secondary symbionts</taxon>
        <taxon>Candidatus Williamhamiltonella</taxon>
    </lineage>
</organism>
<accession>A0AAC9YGP6</accession>
<name>A0AAC9YGP6_9ENTR</name>
<dbReference type="AlphaFoldDB" id="A0AAC9YGP6"/>
<sequence>MYDASSTVSTIQKITEKNDLTDTGKELFNSDFEIGECTKQVAAKQIQVILEHRTDYKMSN</sequence>